<dbReference type="GO" id="GO:0005829">
    <property type="term" value="C:cytosol"/>
    <property type="evidence" value="ECO:0007669"/>
    <property type="project" value="TreeGrafter"/>
</dbReference>
<dbReference type="GO" id="GO:0003677">
    <property type="term" value="F:DNA binding"/>
    <property type="evidence" value="ECO:0007669"/>
    <property type="project" value="InterPro"/>
</dbReference>
<dbReference type="PANTHER" id="PTHR11070">
    <property type="entry name" value="UVRD / RECB / PCRA DNA HELICASE FAMILY MEMBER"/>
    <property type="match status" value="1"/>
</dbReference>
<keyword evidence="6" id="KW-0413">Isomerase</keyword>
<dbReference type="InterPro" id="IPR000212">
    <property type="entry name" value="DNA_helicase_UvrD/REP"/>
</dbReference>
<evidence type="ECO:0000256" key="7">
    <source>
        <dbReference type="ARBA" id="ARBA00034617"/>
    </source>
</evidence>
<dbReference type="InterPro" id="IPR027417">
    <property type="entry name" value="P-loop_NTPase"/>
</dbReference>
<comment type="catalytic activity">
    <reaction evidence="9">
        <text>ATP + H2O = ADP + phosphate + H(+)</text>
        <dbReference type="Rhea" id="RHEA:13065"/>
        <dbReference type="ChEBI" id="CHEBI:15377"/>
        <dbReference type="ChEBI" id="CHEBI:15378"/>
        <dbReference type="ChEBI" id="CHEBI:30616"/>
        <dbReference type="ChEBI" id="CHEBI:43474"/>
        <dbReference type="ChEBI" id="CHEBI:456216"/>
        <dbReference type="EC" id="5.6.2.4"/>
    </reaction>
</comment>
<comment type="caution">
    <text evidence="14">The sequence shown here is derived from an EMBL/GenBank/DDBJ whole genome shotgun (WGS) entry which is preliminary data.</text>
</comment>
<dbReference type="Proteomes" id="UP000231926">
    <property type="component" value="Unassembled WGS sequence"/>
</dbReference>
<evidence type="ECO:0000259" key="13">
    <source>
        <dbReference type="PROSITE" id="PS51217"/>
    </source>
</evidence>
<evidence type="ECO:0000256" key="11">
    <source>
        <dbReference type="SAM" id="MobiDB-lite"/>
    </source>
</evidence>
<feature type="compositionally biased region" description="Polar residues" evidence="11">
    <location>
        <begin position="638"/>
        <end position="650"/>
    </location>
</feature>
<dbReference type="Gene3D" id="1.10.10.160">
    <property type="match status" value="1"/>
</dbReference>
<dbReference type="InterPro" id="IPR014017">
    <property type="entry name" value="DNA_helicase_UvrD-like_C"/>
</dbReference>
<keyword evidence="3 10" id="KW-0378">Hydrolase</keyword>
<evidence type="ECO:0000256" key="3">
    <source>
        <dbReference type="ARBA" id="ARBA00022801"/>
    </source>
</evidence>
<dbReference type="AlphaFoldDB" id="A0A2M9YDC6"/>
<evidence type="ECO:0000256" key="9">
    <source>
        <dbReference type="ARBA" id="ARBA00048988"/>
    </source>
</evidence>
<dbReference type="InterPro" id="IPR014016">
    <property type="entry name" value="UvrD-like_ATP-bd"/>
</dbReference>
<keyword evidence="2 10" id="KW-0547">Nucleotide-binding</keyword>
<dbReference type="PROSITE" id="PS51217">
    <property type="entry name" value="UVRD_HELICASE_CTER"/>
    <property type="match status" value="1"/>
</dbReference>
<name>A0A2M9YDC6_9LEPT</name>
<evidence type="ECO:0000313" key="15">
    <source>
        <dbReference type="Proteomes" id="UP000231926"/>
    </source>
</evidence>
<dbReference type="Pfam" id="PF13361">
    <property type="entry name" value="UvrD_C"/>
    <property type="match status" value="1"/>
</dbReference>
<feature type="domain" description="UvrD-like helicase C-terminal" evidence="13">
    <location>
        <begin position="291"/>
        <end position="549"/>
    </location>
</feature>
<dbReference type="GO" id="GO:0016887">
    <property type="term" value="F:ATP hydrolysis activity"/>
    <property type="evidence" value="ECO:0007669"/>
    <property type="project" value="RHEA"/>
</dbReference>
<dbReference type="CDD" id="cd17932">
    <property type="entry name" value="DEXQc_UvrD"/>
    <property type="match status" value="1"/>
</dbReference>
<protein>
    <recommendedName>
        <fullName evidence="8">DNA 3'-5' helicase</fullName>
        <ecNumber evidence="8">5.6.2.4</ecNumber>
    </recommendedName>
</protein>
<dbReference type="CDD" id="cd18807">
    <property type="entry name" value="SF1_C_UvrD"/>
    <property type="match status" value="1"/>
</dbReference>
<evidence type="ECO:0000256" key="10">
    <source>
        <dbReference type="PROSITE-ProRule" id="PRU00560"/>
    </source>
</evidence>
<evidence type="ECO:0000256" key="2">
    <source>
        <dbReference type="ARBA" id="ARBA00022741"/>
    </source>
</evidence>
<evidence type="ECO:0000256" key="5">
    <source>
        <dbReference type="ARBA" id="ARBA00022840"/>
    </source>
</evidence>
<evidence type="ECO:0000259" key="12">
    <source>
        <dbReference type="PROSITE" id="PS51198"/>
    </source>
</evidence>
<dbReference type="OrthoDB" id="9810135at2"/>
<dbReference type="EMBL" id="NPDR01000003">
    <property type="protein sequence ID" value="PJZ49565.1"/>
    <property type="molecule type" value="Genomic_DNA"/>
</dbReference>
<comment type="similarity">
    <text evidence="1">Belongs to the helicase family. UvrD subfamily.</text>
</comment>
<dbReference type="GO" id="GO:0000725">
    <property type="term" value="P:recombinational repair"/>
    <property type="evidence" value="ECO:0007669"/>
    <property type="project" value="TreeGrafter"/>
</dbReference>
<dbReference type="GO" id="GO:0043138">
    <property type="term" value="F:3'-5' DNA helicase activity"/>
    <property type="evidence" value="ECO:0007669"/>
    <property type="project" value="UniProtKB-EC"/>
</dbReference>
<dbReference type="Gene3D" id="1.10.486.10">
    <property type="entry name" value="PCRA, domain 4"/>
    <property type="match status" value="1"/>
</dbReference>
<dbReference type="GO" id="GO:0005524">
    <property type="term" value="F:ATP binding"/>
    <property type="evidence" value="ECO:0007669"/>
    <property type="project" value="UniProtKB-UniRule"/>
</dbReference>
<dbReference type="SUPFAM" id="SSF52540">
    <property type="entry name" value="P-loop containing nucleoside triphosphate hydrolases"/>
    <property type="match status" value="1"/>
</dbReference>
<organism evidence="14 15">
    <name type="scientific">Leptospira saintgironsiae</name>
    <dbReference type="NCBI Taxonomy" id="2023183"/>
    <lineage>
        <taxon>Bacteria</taxon>
        <taxon>Pseudomonadati</taxon>
        <taxon>Spirochaetota</taxon>
        <taxon>Spirochaetia</taxon>
        <taxon>Leptospirales</taxon>
        <taxon>Leptospiraceae</taxon>
        <taxon>Leptospira</taxon>
    </lineage>
</organism>
<evidence type="ECO:0000256" key="1">
    <source>
        <dbReference type="ARBA" id="ARBA00009922"/>
    </source>
</evidence>
<comment type="catalytic activity">
    <reaction evidence="7">
        <text>Couples ATP hydrolysis with the unwinding of duplex DNA by translocating in the 3'-5' direction.</text>
        <dbReference type="EC" id="5.6.2.4"/>
    </reaction>
</comment>
<dbReference type="PANTHER" id="PTHR11070:SF3">
    <property type="entry name" value="DNA 3'-5' HELICASE"/>
    <property type="match status" value="1"/>
</dbReference>
<evidence type="ECO:0000313" key="14">
    <source>
        <dbReference type="EMBL" id="PJZ49565.1"/>
    </source>
</evidence>
<evidence type="ECO:0000256" key="4">
    <source>
        <dbReference type="ARBA" id="ARBA00022806"/>
    </source>
</evidence>
<keyword evidence="15" id="KW-1185">Reference proteome</keyword>
<feature type="domain" description="UvrD-like helicase ATP-binding" evidence="12">
    <location>
        <begin position="6"/>
        <end position="290"/>
    </location>
</feature>
<feature type="binding site" evidence="10">
    <location>
        <begin position="27"/>
        <end position="34"/>
    </location>
    <ligand>
        <name>ATP</name>
        <dbReference type="ChEBI" id="CHEBI:30616"/>
    </ligand>
</feature>
<dbReference type="Pfam" id="PF00580">
    <property type="entry name" value="UvrD-helicase"/>
    <property type="match status" value="1"/>
</dbReference>
<accession>A0A2M9YDC6</accession>
<dbReference type="InterPro" id="IPR013986">
    <property type="entry name" value="DExx_box_DNA_helicase_dom_sf"/>
</dbReference>
<feature type="compositionally biased region" description="Basic and acidic residues" evidence="11">
    <location>
        <begin position="626"/>
        <end position="636"/>
    </location>
</feature>
<sequence length="663" mass="75601">MTASLESLNEKQKEAIETLNGPVLVIAGAGTGKTKTIVHRLSKLVESGIPAENILLLTFTRKASREMLTRAVSLLDKRCARVHGGTFHSFGSHILRKYAPVLGFSSQFSVLDESDTSDIFQLLRTEGEYAKQKSRFPSNDTLISLHSSIINRGKSLEELLEAEYPKFLDQESAIRKIFQEYADYKKQRSLLDYDDLLTYTRDLLNKNETVRKKVSEQYKYIMVDEFQDTNQIQAHIACLLALDHENILVVGDDAQSVYSFRGADVNGIFNFPKLFPKTKTIYLERNYRSTPSILNLANVVLANFREKYEKYLYTKNEDFQKPALVGYADELEEAEGIADLILERREDGVPLKDIAVLFRSGWNSNQLELVLSQRNIPFLKFGGKKFVESAHAKDYLSLLKIKENKTDSVSWLRVLLLLPGIGAAKARSILTDLERSGGNLERIISESKGATASHLKELNHLISDSEKDLKKLLGNFIDYYSPLLEKKYDDFKRRLEDLNAFLTLSQKYETLHEFLVDMSLEGPSRSLDKISPEEEDERLVLSTVHSSKGLEFDTVILLNVSEGSFPSGRGEKNLEEERRLFYVGITRAKKKLVLTYPQISQQKNSQYFNRVSRFVEEIREPEKVLDKSYINKKEEASGPSSSQNPQQTNDSDARKRLREFFGS</sequence>
<dbReference type="PROSITE" id="PS51198">
    <property type="entry name" value="UVRD_HELICASE_ATP_BIND"/>
    <property type="match status" value="1"/>
</dbReference>
<keyword evidence="4 10" id="KW-0347">Helicase</keyword>
<dbReference type="Gene3D" id="3.40.50.300">
    <property type="entry name" value="P-loop containing nucleotide triphosphate hydrolases"/>
    <property type="match status" value="2"/>
</dbReference>
<keyword evidence="5 10" id="KW-0067">ATP-binding</keyword>
<gene>
    <name evidence="14" type="ORF">CH362_09600</name>
</gene>
<evidence type="ECO:0000256" key="6">
    <source>
        <dbReference type="ARBA" id="ARBA00023235"/>
    </source>
</evidence>
<dbReference type="EC" id="5.6.2.4" evidence="8"/>
<proteinExistence type="inferred from homology"/>
<evidence type="ECO:0000256" key="8">
    <source>
        <dbReference type="ARBA" id="ARBA00034808"/>
    </source>
</evidence>
<feature type="region of interest" description="Disordered" evidence="11">
    <location>
        <begin position="626"/>
        <end position="663"/>
    </location>
</feature>
<dbReference type="RefSeq" id="WP_100710129.1">
    <property type="nucleotide sequence ID" value="NZ_NPDR01000003.1"/>
</dbReference>
<reference evidence="14 15" key="1">
    <citation type="submission" date="2017-07" db="EMBL/GenBank/DDBJ databases">
        <title>Leptospira spp. isolated from tropical soils.</title>
        <authorList>
            <person name="Thibeaux R."/>
            <person name="Iraola G."/>
            <person name="Ferres I."/>
            <person name="Bierque E."/>
            <person name="Girault D."/>
            <person name="Soupe-Gilbert M.-E."/>
            <person name="Picardeau M."/>
            <person name="Goarant C."/>
        </authorList>
    </citation>
    <scope>NUCLEOTIDE SEQUENCE [LARGE SCALE GENOMIC DNA]</scope>
    <source>
        <strain evidence="14 15">FH4-C-A2</strain>
    </source>
</reference>